<evidence type="ECO:0000313" key="15">
    <source>
        <dbReference type="Proteomes" id="UP001283341"/>
    </source>
</evidence>
<evidence type="ECO:0000256" key="2">
    <source>
        <dbReference type="ARBA" id="ARBA00006484"/>
    </source>
</evidence>
<keyword evidence="5" id="KW-1133">Transmembrane helix</keyword>
<dbReference type="FunFam" id="3.40.50.720:FF:000131">
    <property type="entry name" value="Short-chain dehydrogenase/reductase 3"/>
    <property type="match status" value="1"/>
</dbReference>
<dbReference type="GO" id="GO:0016020">
    <property type="term" value="C:membrane"/>
    <property type="evidence" value="ECO:0007669"/>
    <property type="project" value="UniProtKB-SubCell"/>
</dbReference>
<dbReference type="AlphaFoldDB" id="A0AAE0IQ06"/>
<dbReference type="Pfam" id="PF00106">
    <property type="entry name" value="adh_short"/>
    <property type="match status" value="1"/>
</dbReference>
<keyword evidence="4" id="KW-0521">NADP</keyword>
<evidence type="ECO:0000256" key="8">
    <source>
        <dbReference type="ARBA" id="ARBA00023136"/>
    </source>
</evidence>
<feature type="region of interest" description="Disordered" evidence="13">
    <location>
        <begin position="360"/>
        <end position="380"/>
    </location>
</feature>
<evidence type="ECO:0000313" key="14">
    <source>
        <dbReference type="EMBL" id="KAK3329005.1"/>
    </source>
</evidence>
<evidence type="ECO:0000256" key="12">
    <source>
        <dbReference type="RuleBase" id="RU000363"/>
    </source>
</evidence>
<dbReference type="PRINTS" id="PR00080">
    <property type="entry name" value="SDRFAMILY"/>
</dbReference>
<keyword evidence="15" id="KW-1185">Reference proteome</keyword>
<dbReference type="PANTHER" id="PTHR24322">
    <property type="entry name" value="PKSB"/>
    <property type="match status" value="1"/>
</dbReference>
<keyword evidence="8" id="KW-0472">Membrane</keyword>
<reference evidence="14" key="1">
    <citation type="journal article" date="2023" name="Mol. Phylogenet. Evol.">
        <title>Genome-scale phylogeny and comparative genomics of the fungal order Sordariales.</title>
        <authorList>
            <person name="Hensen N."/>
            <person name="Bonometti L."/>
            <person name="Westerberg I."/>
            <person name="Brannstrom I.O."/>
            <person name="Guillou S."/>
            <person name="Cros-Aarteil S."/>
            <person name="Calhoun S."/>
            <person name="Haridas S."/>
            <person name="Kuo A."/>
            <person name="Mondo S."/>
            <person name="Pangilinan J."/>
            <person name="Riley R."/>
            <person name="LaButti K."/>
            <person name="Andreopoulos B."/>
            <person name="Lipzen A."/>
            <person name="Chen C."/>
            <person name="Yan M."/>
            <person name="Daum C."/>
            <person name="Ng V."/>
            <person name="Clum A."/>
            <person name="Steindorff A."/>
            <person name="Ohm R.A."/>
            <person name="Martin F."/>
            <person name="Silar P."/>
            <person name="Natvig D.O."/>
            <person name="Lalanne C."/>
            <person name="Gautier V."/>
            <person name="Ament-Velasquez S.L."/>
            <person name="Kruys A."/>
            <person name="Hutchinson M.I."/>
            <person name="Powell A.J."/>
            <person name="Barry K."/>
            <person name="Miller A.N."/>
            <person name="Grigoriev I.V."/>
            <person name="Debuchy R."/>
            <person name="Gladieux P."/>
            <person name="Hiltunen Thoren M."/>
            <person name="Johannesson H."/>
        </authorList>
    </citation>
    <scope>NUCLEOTIDE SEQUENCE</scope>
    <source>
        <strain evidence="14">CBS 118394</strain>
    </source>
</reference>
<evidence type="ECO:0000256" key="1">
    <source>
        <dbReference type="ARBA" id="ARBA00004141"/>
    </source>
</evidence>
<accession>A0AAE0IQ06</accession>
<dbReference type="PRINTS" id="PR00081">
    <property type="entry name" value="GDHRDH"/>
</dbReference>
<dbReference type="SUPFAM" id="SSF51735">
    <property type="entry name" value="NAD(P)-binding Rossmann-fold domains"/>
    <property type="match status" value="1"/>
</dbReference>
<evidence type="ECO:0000256" key="5">
    <source>
        <dbReference type="ARBA" id="ARBA00022989"/>
    </source>
</evidence>
<dbReference type="InterPro" id="IPR002347">
    <property type="entry name" value="SDR_fam"/>
</dbReference>
<dbReference type="Gene3D" id="3.40.50.720">
    <property type="entry name" value="NAD(P)-binding Rossmann-like Domain"/>
    <property type="match status" value="1"/>
</dbReference>
<organism evidence="14 15">
    <name type="scientific">Apodospora peruviana</name>
    <dbReference type="NCBI Taxonomy" id="516989"/>
    <lineage>
        <taxon>Eukaryota</taxon>
        <taxon>Fungi</taxon>
        <taxon>Dikarya</taxon>
        <taxon>Ascomycota</taxon>
        <taxon>Pezizomycotina</taxon>
        <taxon>Sordariomycetes</taxon>
        <taxon>Sordariomycetidae</taxon>
        <taxon>Sordariales</taxon>
        <taxon>Lasiosphaeriaceae</taxon>
        <taxon>Apodospora</taxon>
    </lineage>
</organism>
<dbReference type="InterPro" id="IPR036291">
    <property type="entry name" value="NAD(P)-bd_dom_sf"/>
</dbReference>
<evidence type="ECO:0000256" key="9">
    <source>
        <dbReference type="ARBA" id="ARBA00059620"/>
    </source>
</evidence>
<evidence type="ECO:0000256" key="6">
    <source>
        <dbReference type="ARBA" id="ARBA00023002"/>
    </source>
</evidence>
<reference evidence="14" key="2">
    <citation type="submission" date="2023-06" db="EMBL/GenBank/DDBJ databases">
        <authorList>
            <consortium name="Lawrence Berkeley National Laboratory"/>
            <person name="Haridas S."/>
            <person name="Hensen N."/>
            <person name="Bonometti L."/>
            <person name="Westerberg I."/>
            <person name="Brannstrom I.O."/>
            <person name="Guillou S."/>
            <person name="Cros-Aarteil S."/>
            <person name="Calhoun S."/>
            <person name="Kuo A."/>
            <person name="Mondo S."/>
            <person name="Pangilinan J."/>
            <person name="Riley R."/>
            <person name="Labutti K."/>
            <person name="Andreopoulos B."/>
            <person name="Lipzen A."/>
            <person name="Chen C."/>
            <person name="Yanf M."/>
            <person name="Daum C."/>
            <person name="Ng V."/>
            <person name="Clum A."/>
            <person name="Steindorff A."/>
            <person name="Ohm R."/>
            <person name="Martin F."/>
            <person name="Silar P."/>
            <person name="Natvig D."/>
            <person name="Lalanne C."/>
            <person name="Gautier V."/>
            <person name="Ament-Velasquez S.L."/>
            <person name="Kruys A."/>
            <person name="Hutchinson M.I."/>
            <person name="Powell A.J."/>
            <person name="Barry K."/>
            <person name="Miller A.N."/>
            <person name="Grigoriev I.V."/>
            <person name="Debuchy R."/>
            <person name="Gladieux P."/>
            <person name="Thoren M.H."/>
            <person name="Johannesson H."/>
        </authorList>
    </citation>
    <scope>NUCLEOTIDE SEQUENCE</scope>
    <source>
        <strain evidence="14">CBS 118394</strain>
    </source>
</reference>
<name>A0AAE0IQ06_9PEZI</name>
<keyword evidence="3" id="KW-0812">Transmembrane</keyword>
<evidence type="ECO:0000256" key="3">
    <source>
        <dbReference type="ARBA" id="ARBA00022692"/>
    </source>
</evidence>
<comment type="similarity">
    <text evidence="2 12">Belongs to the short-chain dehydrogenases/reductases (SDR) family.</text>
</comment>
<comment type="caution">
    <text evidence="14">The sequence shown here is derived from an EMBL/GenBank/DDBJ whole genome shotgun (WGS) entry which is preliminary data.</text>
</comment>
<protein>
    <recommendedName>
        <fullName evidence="10">Short-chain dehydrogenase/reductase 3</fullName>
    </recommendedName>
    <alternativeName>
        <fullName evidence="11">Retinal short-chain dehydrogenase/reductase 1</fullName>
    </alternativeName>
</protein>
<dbReference type="EMBL" id="JAUEDM010000001">
    <property type="protein sequence ID" value="KAK3329005.1"/>
    <property type="molecule type" value="Genomic_DNA"/>
</dbReference>
<keyword evidence="6" id="KW-0560">Oxidoreductase</keyword>
<keyword evidence="7" id="KW-0443">Lipid metabolism</keyword>
<dbReference type="GO" id="GO:0052650">
    <property type="term" value="F:all-trans-retinol dehydrogenase (NADP+) activity"/>
    <property type="evidence" value="ECO:0007669"/>
    <property type="project" value="UniProtKB-ARBA"/>
</dbReference>
<dbReference type="Proteomes" id="UP001283341">
    <property type="component" value="Unassembled WGS sequence"/>
</dbReference>
<evidence type="ECO:0000256" key="10">
    <source>
        <dbReference type="ARBA" id="ARBA00068717"/>
    </source>
</evidence>
<proteinExistence type="inferred from homology"/>
<comment type="subcellular location">
    <subcellularLocation>
        <location evidence="1">Membrane</location>
        <topology evidence="1">Multi-pass membrane protein</topology>
    </subcellularLocation>
</comment>
<sequence>MPMHNGFLPREGFKADTVIKIIRNTALNPKLLLPLLLLARYTKKGQDLSILHPTVYSRIKTLLFIGLARILNNYFSNGVLNNWVKDKYDWSREIVVITGGAGGIGGQVVQLFAEKGITVVALDIQPLSFEAGPKVHYFKCDITSPQKVAAVGKEIRAKVGSPTILINNAGVVQGRTILDATEKDVRFTFDVNHFAHYWTVQEFLPAMIKANHGMVVTVASVASWVTVPNMVDYAASKAAAYSFHEGLTAELVTRYNAPKVRTVIVNQGYTQTALFTGYNNDSPFIMPALHPATVAEAIVKKVLTGTSGQLILPAMGNTLAMLAAMPHWYQYRLRAKNEKIMTEFKGRKVVEDLDQFYEEKEKGASGGVGESAVLVSPKGE</sequence>
<evidence type="ECO:0000256" key="7">
    <source>
        <dbReference type="ARBA" id="ARBA00023098"/>
    </source>
</evidence>
<evidence type="ECO:0000256" key="4">
    <source>
        <dbReference type="ARBA" id="ARBA00022857"/>
    </source>
</evidence>
<gene>
    <name evidence="14" type="ORF">B0H66DRAFT_634253</name>
</gene>
<evidence type="ECO:0000256" key="11">
    <source>
        <dbReference type="ARBA" id="ARBA00082544"/>
    </source>
</evidence>
<comment type="function">
    <text evidence="9">Catalyzes the reduction of all-trans-retinal to all-trans-retinol in the presence of NADPH.</text>
</comment>
<evidence type="ECO:0000256" key="13">
    <source>
        <dbReference type="SAM" id="MobiDB-lite"/>
    </source>
</evidence>
<dbReference type="PANTHER" id="PTHR24322:SF736">
    <property type="entry name" value="RETINOL DEHYDROGENASE 10"/>
    <property type="match status" value="1"/>
</dbReference>